<gene>
    <name evidence="2" type="ORF">SAMN04489752_0132</name>
</gene>
<dbReference type="RefSeq" id="WP_157688908.1">
    <property type="nucleotide sequence ID" value="NZ_LT629766.1"/>
</dbReference>
<proteinExistence type="predicted"/>
<organism evidence="2 3">
    <name type="scientific">Brevibacterium siliguriense</name>
    <dbReference type="NCBI Taxonomy" id="1136497"/>
    <lineage>
        <taxon>Bacteria</taxon>
        <taxon>Bacillati</taxon>
        <taxon>Actinomycetota</taxon>
        <taxon>Actinomycetes</taxon>
        <taxon>Micrococcales</taxon>
        <taxon>Brevibacteriaceae</taxon>
        <taxon>Brevibacterium</taxon>
    </lineage>
</organism>
<dbReference type="AlphaFoldDB" id="A0A1H1LJG0"/>
<dbReference type="Gene3D" id="1.10.10.10">
    <property type="entry name" value="Winged helix-like DNA-binding domain superfamily/Winged helix DNA-binding domain"/>
    <property type="match status" value="1"/>
</dbReference>
<dbReference type="SMART" id="SM00347">
    <property type="entry name" value="HTH_MARR"/>
    <property type="match status" value="1"/>
</dbReference>
<name>A0A1H1LJG0_9MICO</name>
<accession>A0A1H1LJG0</accession>
<dbReference type="EMBL" id="LT629766">
    <property type="protein sequence ID" value="SDR74721.1"/>
    <property type="molecule type" value="Genomic_DNA"/>
</dbReference>
<dbReference type="PROSITE" id="PS50995">
    <property type="entry name" value="HTH_MARR_2"/>
    <property type="match status" value="1"/>
</dbReference>
<evidence type="ECO:0000313" key="2">
    <source>
        <dbReference type="EMBL" id="SDR74721.1"/>
    </source>
</evidence>
<keyword evidence="2" id="KW-0238">DNA-binding</keyword>
<evidence type="ECO:0000313" key="3">
    <source>
        <dbReference type="Proteomes" id="UP000199597"/>
    </source>
</evidence>
<dbReference type="OrthoDB" id="4629660at2"/>
<feature type="domain" description="HTH marR-type" evidence="1">
    <location>
        <begin position="11"/>
        <end position="143"/>
    </location>
</feature>
<dbReference type="Proteomes" id="UP000199597">
    <property type="component" value="Chromosome I"/>
</dbReference>
<dbReference type="Pfam" id="PF12802">
    <property type="entry name" value="MarR_2"/>
    <property type="match status" value="1"/>
</dbReference>
<reference evidence="3" key="1">
    <citation type="submission" date="2016-10" db="EMBL/GenBank/DDBJ databases">
        <authorList>
            <person name="Varghese N."/>
            <person name="Submissions S."/>
        </authorList>
    </citation>
    <scope>NUCLEOTIDE SEQUENCE [LARGE SCALE GENOMIC DNA]</scope>
    <source>
        <strain evidence="3">DSM 23676</strain>
    </source>
</reference>
<keyword evidence="3" id="KW-1185">Reference proteome</keyword>
<dbReference type="GO" id="GO:0003677">
    <property type="term" value="F:DNA binding"/>
    <property type="evidence" value="ECO:0007669"/>
    <property type="project" value="UniProtKB-KW"/>
</dbReference>
<sequence length="150" mass="16588">MDSELIEHTSTGANMRLLSRSANAVERHILAALSDTDLSLDQWRVLEALYEFDGCTMSVLADAVGTSSATLTRVVDRLVTRSLVYRTSDAADRRRVLVRLAQRGIRQVDELRPSVDQAEDHLLAELSPSEKAQLTELLSRIFTHPGPTSA</sequence>
<dbReference type="InterPro" id="IPR036390">
    <property type="entry name" value="WH_DNA-bd_sf"/>
</dbReference>
<dbReference type="SUPFAM" id="SSF46785">
    <property type="entry name" value="Winged helix' DNA-binding domain"/>
    <property type="match status" value="1"/>
</dbReference>
<dbReference type="PANTHER" id="PTHR33164:SF43">
    <property type="entry name" value="HTH-TYPE TRANSCRIPTIONAL REPRESSOR YETL"/>
    <property type="match status" value="1"/>
</dbReference>
<evidence type="ECO:0000259" key="1">
    <source>
        <dbReference type="PROSITE" id="PS50995"/>
    </source>
</evidence>
<protein>
    <submittedName>
        <fullName evidence="2">DNA-binding transcriptional regulator, MarR family</fullName>
    </submittedName>
</protein>
<dbReference type="InterPro" id="IPR039422">
    <property type="entry name" value="MarR/SlyA-like"/>
</dbReference>
<dbReference type="PANTHER" id="PTHR33164">
    <property type="entry name" value="TRANSCRIPTIONAL REGULATOR, MARR FAMILY"/>
    <property type="match status" value="1"/>
</dbReference>
<dbReference type="InterPro" id="IPR000835">
    <property type="entry name" value="HTH_MarR-typ"/>
</dbReference>
<dbReference type="STRING" id="1136497.SAMN04489752_0132"/>
<dbReference type="PRINTS" id="PR00598">
    <property type="entry name" value="HTHMARR"/>
</dbReference>
<dbReference type="InterPro" id="IPR036388">
    <property type="entry name" value="WH-like_DNA-bd_sf"/>
</dbReference>
<dbReference type="GO" id="GO:0003700">
    <property type="term" value="F:DNA-binding transcription factor activity"/>
    <property type="evidence" value="ECO:0007669"/>
    <property type="project" value="InterPro"/>
</dbReference>
<dbReference type="GO" id="GO:0006950">
    <property type="term" value="P:response to stress"/>
    <property type="evidence" value="ECO:0007669"/>
    <property type="project" value="TreeGrafter"/>
</dbReference>